<evidence type="ECO:0000256" key="1">
    <source>
        <dbReference type="SAM" id="MobiDB-lite"/>
    </source>
</evidence>
<proteinExistence type="predicted"/>
<dbReference type="InterPro" id="IPR004255">
    <property type="entry name" value="O-acyltransferase_WSD1_N"/>
</dbReference>
<feature type="domain" description="O-acyltransferase WSD1 C-terminal" evidence="3">
    <location>
        <begin position="301"/>
        <end position="454"/>
    </location>
</feature>
<dbReference type="EMBL" id="CP000384">
    <property type="protein sequence ID" value="ABG06912.1"/>
    <property type="molecule type" value="Genomic_DNA"/>
</dbReference>
<reference evidence="4" key="1">
    <citation type="submission" date="2006-06" db="EMBL/GenBank/DDBJ databases">
        <title>Complete sequence of chromosome of Mycobacterium sp. MCS.</title>
        <authorList>
            <consortium name="US DOE Joint Genome Institute"/>
            <person name="Copeland A."/>
            <person name="Lucas S."/>
            <person name="Lapidus A."/>
            <person name="Barry K."/>
            <person name="Detter J.C."/>
            <person name="Glavina del Rio T."/>
            <person name="Hammon N."/>
            <person name="Israni S."/>
            <person name="Dalin E."/>
            <person name="Tice H."/>
            <person name="Pitluck S."/>
            <person name="Martinez M."/>
            <person name="Schmutz J."/>
            <person name="Larimer F."/>
            <person name="Land M."/>
            <person name="Hauser L."/>
            <person name="Kyrpides N."/>
            <person name="Kim E."/>
            <person name="Miller C.D."/>
            <person name="Hughes J.E."/>
            <person name="Anderson A.J."/>
            <person name="Sims R.C."/>
            <person name="Richardson P."/>
        </authorList>
    </citation>
    <scope>NUCLEOTIDE SEQUENCE [LARGE SCALE GENOMIC DNA]</scope>
    <source>
        <strain evidence="4">MCS</strain>
    </source>
</reference>
<sequence length="484" mass="50946">MTTRLSALEATALYTQTSTTPAHTVSVIVLDASERLSHDALGQWIAAGLPRSARFRSRLVGKPFDVGQPVWAEIDDFDPGPQIHRATVPAPGDGRDVAALVTKLTSGQQDWHRWLWEAWTIDGLAGGRWALAVKMSPVLSGASAVRDCLLTGAPGSGYRTPMEPGAGPPPSLGELVADTLSEMVENQLTGAWMLTDAVAGTLPAVRRGLAELAPPAGPASVSVFAAPLTKRRAMAFVSIPMAEVKTVSDAFGGNTANVLLAACTLSLRAWLERHDAVPDEALLMEVPLSLPAGDPAEAGETVAMGRVRMPVHLDDPVQVLTDLHTATERLNIAHSDIGEDLDGAVDLASVVSLLPPWAIRMGARAYRKLGMSRLRATTCHGSVSFAAGPSGPAFCAGAEVVGMFTAEPMVEGRGLNVTATSHAEVMDLCLTACPDTVPWVDDIARGIGDALQLLLDAAGRSPRGEGRSVVTEMTSYTPKRSRRA</sequence>
<accession>A0A5Q5BFK7</accession>
<feature type="domain" description="O-acyltransferase WSD1-like N-terminal" evidence="2">
    <location>
        <begin position="5"/>
        <end position="256"/>
    </location>
</feature>
<evidence type="ECO:0000259" key="3">
    <source>
        <dbReference type="Pfam" id="PF06974"/>
    </source>
</evidence>
<evidence type="ECO:0000259" key="2">
    <source>
        <dbReference type="Pfam" id="PF03007"/>
    </source>
</evidence>
<dbReference type="Pfam" id="PF06974">
    <property type="entry name" value="WS_DGAT_C"/>
    <property type="match status" value="1"/>
</dbReference>
<dbReference type="KEGG" id="mmc:Mmcs_0793"/>
<name>A0A5Q5BFK7_MYCSS</name>
<gene>
    <name evidence="4" type="ordered locus">Mmcs_0793</name>
</gene>
<dbReference type="Pfam" id="PF03007">
    <property type="entry name" value="WS_DGAT_cat"/>
    <property type="match status" value="1"/>
</dbReference>
<dbReference type="GO" id="GO:0004144">
    <property type="term" value="F:diacylglycerol O-acyltransferase activity"/>
    <property type="evidence" value="ECO:0007669"/>
    <property type="project" value="UniProtKB-EC"/>
</dbReference>
<dbReference type="InterPro" id="IPR009721">
    <property type="entry name" value="O-acyltransferase_WSD1_C"/>
</dbReference>
<keyword evidence="4" id="KW-0808">Transferase</keyword>
<dbReference type="UniPathway" id="UPA00282"/>
<dbReference type="AlphaFoldDB" id="A0A5Q5BFK7"/>
<evidence type="ECO:0000313" key="4">
    <source>
        <dbReference type="EMBL" id="ABG06912.1"/>
    </source>
</evidence>
<dbReference type="EC" id="2.3.1.20" evidence="4"/>
<dbReference type="GO" id="GO:0019432">
    <property type="term" value="P:triglyceride biosynthetic process"/>
    <property type="evidence" value="ECO:0007669"/>
    <property type="project" value="UniProtKB-UniPathway"/>
</dbReference>
<feature type="region of interest" description="Disordered" evidence="1">
    <location>
        <begin position="460"/>
        <end position="484"/>
    </location>
</feature>
<organism evidence="4">
    <name type="scientific">Mycobacterium sp. (strain MCS)</name>
    <dbReference type="NCBI Taxonomy" id="164756"/>
    <lineage>
        <taxon>Bacteria</taxon>
        <taxon>Bacillati</taxon>
        <taxon>Actinomycetota</taxon>
        <taxon>Actinomycetes</taxon>
        <taxon>Mycobacteriales</taxon>
        <taxon>Mycobacteriaceae</taxon>
        <taxon>Mycobacterium</taxon>
    </lineage>
</organism>
<protein>
    <submittedName>
        <fullName evidence="4">Diacylglycerol O-acyltransferase</fullName>
        <ecNumber evidence="4">2.3.1.20</ecNumber>
    </submittedName>
</protein>
<keyword evidence="4" id="KW-0012">Acyltransferase</keyword>